<dbReference type="AlphaFoldDB" id="A0A2I0JFK2"/>
<comment type="caution">
    <text evidence="2">The sequence shown here is derived from an EMBL/GenBank/DDBJ whole genome shotgun (WGS) entry which is preliminary data.</text>
</comment>
<keyword evidence="3" id="KW-1185">Reference proteome</keyword>
<evidence type="ECO:0000313" key="2">
    <source>
        <dbReference type="EMBL" id="PKI55041.1"/>
    </source>
</evidence>
<sequence length="67" mass="7405">MARIEEDETDIDSRESWSLSAEPHEARNLGVRDPMGSDVSRETHGRPLAKGVERSLEPSEALDLSVS</sequence>
<feature type="compositionally biased region" description="Basic and acidic residues" evidence="1">
    <location>
        <begin position="39"/>
        <end position="57"/>
    </location>
</feature>
<organism evidence="2 3">
    <name type="scientific">Punica granatum</name>
    <name type="common">Pomegranate</name>
    <dbReference type="NCBI Taxonomy" id="22663"/>
    <lineage>
        <taxon>Eukaryota</taxon>
        <taxon>Viridiplantae</taxon>
        <taxon>Streptophyta</taxon>
        <taxon>Embryophyta</taxon>
        <taxon>Tracheophyta</taxon>
        <taxon>Spermatophyta</taxon>
        <taxon>Magnoliopsida</taxon>
        <taxon>eudicotyledons</taxon>
        <taxon>Gunneridae</taxon>
        <taxon>Pentapetalae</taxon>
        <taxon>rosids</taxon>
        <taxon>malvids</taxon>
        <taxon>Myrtales</taxon>
        <taxon>Lythraceae</taxon>
        <taxon>Punica</taxon>
    </lineage>
</organism>
<protein>
    <submittedName>
        <fullName evidence="2">Uncharacterized protein</fullName>
    </submittedName>
</protein>
<dbReference type="EMBL" id="PGOL01001726">
    <property type="protein sequence ID" value="PKI55041.1"/>
    <property type="molecule type" value="Genomic_DNA"/>
</dbReference>
<evidence type="ECO:0000313" key="3">
    <source>
        <dbReference type="Proteomes" id="UP000233551"/>
    </source>
</evidence>
<evidence type="ECO:0000256" key="1">
    <source>
        <dbReference type="SAM" id="MobiDB-lite"/>
    </source>
</evidence>
<gene>
    <name evidence="2" type="ORF">CRG98_024567</name>
</gene>
<feature type="region of interest" description="Disordered" evidence="1">
    <location>
        <begin position="1"/>
        <end position="67"/>
    </location>
</feature>
<reference evidence="2 3" key="1">
    <citation type="submission" date="2017-11" db="EMBL/GenBank/DDBJ databases">
        <title>De-novo sequencing of pomegranate (Punica granatum L.) genome.</title>
        <authorList>
            <person name="Akparov Z."/>
            <person name="Amiraslanov A."/>
            <person name="Hajiyeva S."/>
            <person name="Abbasov M."/>
            <person name="Kaur K."/>
            <person name="Hamwieh A."/>
            <person name="Solovyev V."/>
            <person name="Salamov A."/>
            <person name="Braich B."/>
            <person name="Kosarev P."/>
            <person name="Mahmoud A."/>
            <person name="Hajiyev E."/>
            <person name="Babayeva S."/>
            <person name="Izzatullayeva V."/>
            <person name="Mammadov A."/>
            <person name="Mammadov A."/>
            <person name="Sharifova S."/>
            <person name="Ojaghi J."/>
            <person name="Eynullazada K."/>
            <person name="Bayramov B."/>
            <person name="Abdulazimova A."/>
            <person name="Shahmuradov I."/>
        </authorList>
    </citation>
    <scope>NUCLEOTIDE SEQUENCE [LARGE SCALE GENOMIC DNA]</scope>
    <source>
        <strain evidence="3">cv. AG2017</strain>
        <tissue evidence="2">Leaf</tissue>
    </source>
</reference>
<accession>A0A2I0JFK2</accession>
<dbReference type="Proteomes" id="UP000233551">
    <property type="component" value="Unassembled WGS sequence"/>
</dbReference>
<feature type="compositionally biased region" description="Acidic residues" evidence="1">
    <location>
        <begin position="1"/>
        <end position="10"/>
    </location>
</feature>
<proteinExistence type="predicted"/>
<name>A0A2I0JFK2_PUNGR</name>